<dbReference type="InterPro" id="IPR016035">
    <property type="entry name" value="Acyl_Trfase/lysoPLipase"/>
</dbReference>
<feature type="short sequence motif" description="GXSXG" evidence="2">
    <location>
        <begin position="25"/>
        <end position="29"/>
    </location>
</feature>
<dbReference type="AlphaFoldDB" id="A0A553K1R3"/>
<keyword evidence="1 2" id="KW-0443">Lipid metabolism</keyword>
<dbReference type="InterPro" id="IPR002641">
    <property type="entry name" value="PNPLA_dom"/>
</dbReference>
<proteinExistence type="predicted"/>
<comment type="caution">
    <text evidence="4">The sequence shown here is derived from an EMBL/GenBank/DDBJ whole genome shotgun (WGS) entry which is preliminary data.</text>
</comment>
<dbReference type="Pfam" id="PF19890">
    <property type="entry name" value="DUF6363"/>
    <property type="match status" value="1"/>
</dbReference>
<dbReference type="GO" id="GO:0016042">
    <property type="term" value="P:lipid catabolic process"/>
    <property type="evidence" value="ECO:0007669"/>
    <property type="project" value="UniProtKB-UniRule"/>
</dbReference>
<dbReference type="CDD" id="cd07208">
    <property type="entry name" value="Pat_hypo_Ecoli_yjju_like"/>
    <property type="match status" value="1"/>
</dbReference>
<evidence type="ECO:0000256" key="1">
    <source>
        <dbReference type="ARBA" id="ARBA00023098"/>
    </source>
</evidence>
<evidence type="ECO:0000256" key="2">
    <source>
        <dbReference type="PROSITE-ProRule" id="PRU01161"/>
    </source>
</evidence>
<accession>A0A553K1R3</accession>
<feature type="short sequence motif" description="DGA/G" evidence="2">
    <location>
        <begin position="152"/>
        <end position="154"/>
    </location>
</feature>
<dbReference type="PROSITE" id="PS51635">
    <property type="entry name" value="PNPLA"/>
    <property type="match status" value="1"/>
</dbReference>
<feature type="active site" description="Nucleophile" evidence="2">
    <location>
        <position position="27"/>
    </location>
</feature>
<dbReference type="SUPFAM" id="SSF52151">
    <property type="entry name" value="FabD/lysophospholipase-like"/>
    <property type="match status" value="1"/>
</dbReference>
<reference evidence="4 5" key="1">
    <citation type="submission" date="2019-07" db="EMBL/GenBank/DDBJ databases">
        <authorList>
            <person name="Zhou L.-Y."/>
        </authorList>
    </citation>
    <scope>NUCLEOTIDE SEQUENCE [LARGE SCALE GENOMIC DNA]</scope>
    <source>
        <strain evidence="4 5">YIM 101269</strain>
    </source>
</reference>
<dbReference type="PROSITE" id="PS51257">
    <property type="entry name" value="PROKAR_LIPOPROTEIN"/>
    <property type="match status" value="1"/>
</dbReference>
<keyword evidence="5" id="KW-1185">Reference proteome</keyword>
<gene>
    <name evidence="4" type="ORF">FOJ82_05865</name>
</gene>
<comment type="caution">
    <text evidence="2">Lacks conserved residue(s) required for the propagation of feature annotation.</text>
</comment>
<dbReference type="EMBL" id="VKKG01000002">
    <property type="protein sequence ID" value="TRY18648.1"/>
    <property type="molecule type" value="Genomic_DNA"/>
</dbReference>
<name>A0A553K1R3_9ACTN</name>
<evidence type="ECO:0000313" key="5">
    <source>
        <dbReference type="Proteomes" id="UP000317638"/>
    </source>
</evidence>
<feature type="active site" description="Proton acceptor" evidence="2">
    <location>
        <position position="152"/>
    </location>
</feature>
<evidence type="ECO:0000313" key="4">
    <source>
        <dbReference type="EMBL" id="TRY18648.1"/>
    </source>
</evidence>
<feature type="domain" description="PNPLA" evidence="3">
    <location>
        <begin position="1"/>
        <end position="167"/>
    </location>
</feature>
<dbReference type="InterPro" id="IPR045943">
    <property type="entry name" value="DUF6363"/>
</dbReference>
<keyword evidence="2" id="KW-0378">Hydrolase</keyword>
<dbReference type="Gene3D" id="3.40.1090.10">
    <property type="entry name" value="Cytosolic phospholipase A2 catalytic domain"/>
    <property type="match status" value="1"/>
</dbReference>
<dbReference type="InterPro" id="IPR037483">
    <property type="entry name" value="YjjU-like"/>
</dbReference>
<dbReference type="GO" id="GO:0016787">
    <property type="term" value="F:hydrolase activity"/>
    <property type="evidence" value="ECO:0007669"/>
    <property type="project" value="UniProtKB-UniRule"/>
</dbReference>
<evidence type="ECO:0000259" key="3">
    <source>
        <dbReference type="PROSITE" id="PS51635"/>
    </source>
</evidence>
<dbReference type="Proteomes" id="UP000317638">
    <property type="component" value="Unassembled WGS sequence"/>
</dbReference>
<dbReference type="OrthoDB" id="9802424at2"/>
<sequence length="289" mass="32180">MRASYSSGVLNALLEGEVHFDWVGGISAGSSCTANYLSRDQRRAERSFTDFAGEANFGGLGSWVRGKGMFHAEWIYEQTSGPDQVLPFDFDAYSANPAGCAIGAIRCTDGEMVYWGREELATRQALMKRVRASSTMPLLMPWTDIDGVPYCDGALGPTGGFAVDAARAAGYDRFVVVLTRPRGYRKTAVRSERTMRTLLRRFPAVARGLIDRPRNYNRTLDELHELERHGRAHLVFPDEMPIGNSERNLARLRTMYQRGLVQGRRELAAIRDFVGLPQPPATEGQLARD</sequence>
<dbReference type="Pfam" id="PF01734">
    <property type="entry name" value="Patatin"/>
    <property type="match status" value="1"/>
</dbReference>
<keyword evidence="2" id="KW-0442">Lipid degradation</keyword>
<organism evidence="4 5">
    <name type="scientific">Tessaracoccus rhinocerotis</name>
    <dbReference type="NCBI Taxonomy" id="1689449"/>
    <lineage>
        <taxon>Bacteria</taxon>
        <taxon>Bacillati</taxon>
        <taxon>Actinomycetota</taxon>
        <taxon>Actinomycetes</taxon>
        <taxon>Propionibacteriales</taxon>
        <taxon>Propionibacteriaceae</taxon>
        <taxon>Tessaracoccus</taxon>
    </lineage>
</organism>
<protein>
    <submittedName>
        <fullName evidence="4">Patatin family protein</fullName>
    </submittedName>
</protein>